<gene>
    <name evidence="2" type="ORF">TNCT_519601</name>
</gene>
<sequence length="102" mass="11535">MLCYAKVRQSIVISFAFLGEIKIVFVVLATISDREIEIENSDSETETKTDRSKDYADNLVGKLETFSAEDEDGKVYHNAVVRRTGTKYCDRNVSMMSGRSIK</sequence>
<keyword evidence="1" id="KW-0472">Membrane</keyword>
<evidence type="ECO:0000313" key="3">
    <source>
        <dbReference type="Proteomes" id="UP000887116"/>
    </source>
</evidence>
<organism evidence="2 3">
    <name type="scientific">Trichonephila clavata</name>
    <name type="common">Joro spider</name>
    <name type="synonym">Nephila clavata</name>
    <dbReference type="NCBI Taxonomy" id="2740835"/>
    <lineage>
        <taxon>Eukaryota</taxon>
        <taxon>Metazoa</taxon>
        <taxon>Ecdysozoa</taxon>
        <taxon>Arthropoda</taxon>
        <taxon>Chelicerata</taxon>
        <taxon>Arachnida</taxon>
        <taxon>Araneae</taxon>
        <taxon>Araneomorphae</taxon>
        <taxon>Entelegynae</taxon>
        <taxon>Araneoidea</taxon>
        <taxon>Nephilidae</taxon>
        <taxon>Trichonephila</taxon>
    </lineage>
</organism>
<evidence type="ECO:0000313" key="2">
    <source>
        <dbReference type="EMBL" id="GFR19988.1"/>
    </source>
</evidence>
<keyword evidence="3" id="KW-1185">Reference proteome</keyword>
<dbReference type="AlphaFoldDB" id="A0A8X6JCD7"/>
<keyword evidence="1" id="KW-1133">Transmembrane helix</keyword>
<accession>A0A8X6JCD7</accession>
<name>A0A8X6JCD7_TRICU</name>
<feature type="transmembrane region" description="Helical" evidence="1">
    <location>
        <begin position="12"/>
        <end position="31"/>
    </location>
</feature>
<reference evidence="2" key="1">
    <citation type="submission" date="2020-07" db="EMBL/GenBank/DDBJ databases">
        <title>Multicomponent nature underlies the extraordinary mechanical properties of spider dragline silk.</title>
        <authorList>
            <person name="Kono N."/>
            <person name="Nakamura H."/>
            <person name="Mori M."/>
            <person name="Yoshida Y."/>
            <person name="Ohtoshi R."/>
            <person name="Malay A.D."/>
            <person name="Moran D.A.P."/>
            <person name="Tomita M."/>
            <person name="Numata K."/>
            <person name="Arakawa K."/>
        </authorList>
    </citation>
    <scope>NUCLEOTIDE SEQUENCE</scope>
</reference>
<proteinExistence type="predicted"/>
<comment type="caution">
    <text evidence="2">The sequence shown here is derived from an EMBL/GenBank/DDBJ whole genome shotgun (WGS) entry which is preliminary data.</text>
</comment>
<keyword evidence="1" id="KW-0812">Transmembrane</keyword>
<evidence type="ECO:0000256" key="1">
    <source>
        <dbReference type="SAM" id="Phobius"/>
    </source>
</evidence>
<protein>
    <submittedName>
        <fullName evidence="2">Uncharacterized protein</fullName>
    </submittedName>
</protein>
<dbReference type="Proteomes" id="UP000887116">
    <property type="component" value="Unassembled WGS sequence"/>
</dbReference>
<dbReference type="EMBL" id="BMAO01018003">
    <property type="protein sequence ID" value="GFR19988.1"/>
    <property type="molecule type" value="Genomic_DNA"/>
</dbReference>